<dbReference type="PROSITE" id="PS51084">
    <property type="entry name" value="HIT_2"/>
    <property type="match status" value="1"/>
</dbReference>
<organism evidence="3 4">
    <name type="scientific">Kangiella taiwanensis</name>
    <dbReference type="NCBI Taxonomy" id="1079179"/>
    <lineage>
        <taxon>Bacteria</taxon>
        <taxon>Pseudomonadati</taxon>
        <taxon>Pseudomonadota</taxon>
        <taxon>Gammaproteobacteria</taxon>
        <taxon>Kangiellales</taxon>
        <taxon>Kangiellaceae</taxon>
        <taxon>Kangiella</taxon>
    </lineage>
</organism>
<protein>
    <submittedName>
        <fullName evidence="3">HIT family protein</fullName>
    </submittedName>
</protein>
<dbReference type="Proteomes" id="UP001501294">
    <property type="component" value="Unassembled WGS sequence"/>
</dbReference>
<name>A0ABP8HYV2_9GAMM</name>
<dbReference type="Gene3D" id="3.30.428.10">
    <property type="entry name" value="HIT-like"/>
    <property type="match status" value="1"/>
</dbReference>
<proteinExistence type="predicted"/>
<dbReference type="Pfam" id="PF01230">
    <property type="entry name" value="HIT"/>
    <property type="match status" value="1"/>
</dbReference>
<comment type="caution">
    <text evidence="1">Lacks conserved residue(s) required for the propagation of feature annotation.</text>
</comment>
<reference evidence="4" key="1">
    <citation type="journal article" date="2019" name="Int. J. Syst. Evol. Microbiol.">
        <title>The Global Catalogue of Microorganisms (GCM) 10K type strain sequencing project: providing services to taxonomists for standard genome sequencing and annotation.</title>
        <authorList>
            <consortium name="The Broad Institute Genomics Platform"/>
            <consortium name="The Broad Institute Genome Sequencing Center for Infectious Disease"/>
            <person name="Wu L."/>
            <person name="Ma J."/>
        </authorList>
    </citation>
    <scope>NUCLEOTIDE SEQUENCE [LARGE SCALE GENOMIC DNA]</scope>
    <source>
        <strain evidence="4">JCM 17727</strain>
    </source>
</reference>
<dbReference type="SUPFAM" id="SSF54197">
    <property type="entry name" value="HIT-like"/>
    <property type="match status" value="1"/>
</dbReference>
<dbReference type="InterPro" id="IPR036265">
    <property type="entry name" value="HIT-like_sf"/>
</dbReference>
<evidence type="ECO:0000259" key="2">
    <source>
        <dbReference type="PROSITE" id="PS51084"/>
    </source>
</evidence>
<dbReference type="InterPro" id="IPR026026">
    <property type="entry name" value="HIT_Hint"/>
</dbReference>
<gene>
    <name evidence="3" type="ORF">GCM10023150_10570</name>
</gene>
<keyword evidence="4" id="KW-1185">Reference proteome</keyword>
<comment type="caution">
    <text evidence="3">The sequence shown here is derived from an EMBL/GenBank/DDBJ whole genome shotgun (WGS) entry which is preliminary data.</text>
</comment>
<sequence>MAFKLHPVLTKDCIQLGRFELCMVLLMNDEHYPWVILVPQVENIREAFELSEAQQHLLMKESNFVSKAMSEMFHADKMNQAALGNMVPQLHIHHVARFKSDVAWPAPIWGKVTPKAYDEQGLEAMIAKLNQGLSNHPNYRPLD</sequence>
<feature type="domain" description="HIT" evidence="2">
    <location>
        <begin position="35"/>
        <end position="104"/>
    </location>
</feature>
<evidence type="ECO:0000313" key="3">
    <source>
        <dbReference type="EMBL" id="GAA4347752.1"/>
    </source>
</evidence>
<evidence type="ECO:0000313" key="4">
    <source>
        <dbReference type="Proteomes" id="UP001501294"/>
    </source>
</evidence>
<dbReference type="InterPro" id="IPR011146">
    <property type="entry name" value="HIT-like"/>
</dbReference>
<dbReference type="EMBL" id="BAABFU010000001">
    <property type="protein sequence ID" value="GAA4347752.1"/>
    <property type="molecule type" value="Genomic_DNA"/>
</dbReference>
<dbReference type="PIRSF" id="PIRSF000714">
    <property type="entry name" value="HIT"/>
    <property type="match status" value="1"/>
</dbReference>
<accession>A0ABP8HYV2</accession>
<evidence type="ECO:0000256" key="1">
    <source>
        <dbReference type="PROSITE-ProRule" id="PRU00464"/>
    </source>
</evidence>